<dbReference type="SUPFAM" id="SSF51215">
    <property type="entry name" value="Regulatory protein AraC"/>
    <property type="match status" value="1"/>
</dbReference>
<comment type="caution">
    <text evidence="5">The sequence shown here is derived from an EMBL/GenBank/DDBJ whole genome shotgun (WGS) entry which is preliminary data.</text>
</comment>
<protein>
    <submittedName>
        <fullName evidence="5">Helix-turn-helix domain-containing protein</fullName>
    </submittedName>
</protein>
<evidence type="ECO:0000256" key="3">
    <source>
        <dbReference type="ARBA" id="ARBA00023163"/>
    </source>
</evidence>
<dbReference type="RefSeq" id="WP_346759348.1">
    <property type="nucleotide sequence ID" value="NZ_JAUJEB010000004.1"/>
</dbReference>
<dbReference type="PRINTS" id="PR00032">
    <property type="entry name" value="HTHARAC"/>
</dbReference>
<dbReference type="SMART" id="SM00342">
    <property type="entry name" value="HTH_ARAC"/>
    <property type="match status" value="1"/>
</dbReference>
<evidence type="ECO:0000313" key="5">
    <source>
        <dbReference type="EMBL" id="MDN5214011.1"/>
    </source>
</evidence>
<evidence type="ECO:0000256" key="2">
    <source>
        <dbReference type="ARBA" id="ARBA00023125"/>
    </source>
</evidence>
<evidence type="ECO:0000256" key="1">
    <source>
        <dbReference type="ARBA" id="ARBA00023015"/>
    </source>
</evidence>
<name>A0ABT8LCC7_9BACT</name>
<accession>A0ABT8LCC7</accession>
<keyword evidence="3" id="KW-0804">Transcription</keyword>
<sequence length="293" mass="34132">MSKKRISSHDIAANCEAPEIPNFKVASFDNKICTAAEFEENHKHDFFEIIWLKNGAGIHHIDLVEHSYDGSVFFVLAPGQIHKIDQKIISEGYVLKFQPGLFKNEKDVYDYLLDTCLFDSRTSCPVFNVPEKLSPVFDEIFLRMIDEFKHPEADTENILSAYVKILITHINRIKKYKLSDVQVPSNPQYALFKRFKIHIEHHYKTVHAVQAYAKMLNTQARTLNTVSRKFVNRSAGEMIQDRLILEAQRILYHEALSIKEICFELGFEDPAYFTRFFKKHTGLTPQQFKMQQL</sequence>
<evidence type="ECO:0000313" key="6">
    <source>
        <dbReference type="Proteomes" id="UP001172083"/>
    </source>
</evidence>
<dbReference type="InterPro" id="IPR018060">
    <property type="entry name" value="HTH_AraC"/>
</dbReference>
<feature type="domain" description="HTH araC/xylS-type" evidence="4">
    <location>
        <begin position="193"/>
        <end position="291"/>
    </location>
</feature>
<dbReference type="InterPro" id="IPR003313">
    <property type="entry name" value="AraC-bd"/>
</dbReference>
<evidence type="ECO:0000259" key="4">
    <source>
        <dbReference type="PROSITE" id="PS01124"/>
    </source>
</evidence>
<gene>
    <name evidence="5" type="ORF">QQ020_18185</name>
</gene>
<keyword evidence="1" id="KW-0805">Transcription regulation</keyword>
<reference evidence="5" key="1">
    <citation type="submission" date="2023-06" db="EMBL/GenBank/DDBJ databases">
        <title>Genomic of Agaribacillus aureum.</title>
        <authorList>
            <person name="Wang G."/>
        </authorList>
    </citation>
    <scope>NUCLEOTIDE SEQUENCE</scope>
    <source>
        <strain evidence="5">BMA12</strain>
    </source>
</reference>
<dbReference type="Proteomes" id="UP001172083">
    <property type="component" value="Unassembled WGS sequence"/>
</dbReference>
<dbReference type="PANTHER" id="PTHR43280:SF32">
    <property type="entry name" value="TRANSCRIPTIONAL REGULATORY PROTEIN"/>
    <property type="match status" value="1"/>
</dbReference>
<dbReference type="InterPro" id="IPR020449">
    <property type="entry name" value="Tscrpt_reg_AraC-type_HTH"/>
</dbReference>
<dbReference type="InterPro" id="IPR009057">
    <property type="entry name" value="Homeodomain-like_sf"/>
</dbReference>
<dbReference type="InterPro" id="IPR037923">
    <property type="entry name" value="HTH-like"/>
</dbReference>
<proteinExistence type="predicted"/>
<organism evidence="5 6">
    <name type="scientific">Agaribacillus aureus</name>
    <dbReference type="NCBI Taxonomy" id="3051825"/>
    <lineage>
        <taxon>Bacteria</taxon>
        <taxon>Pseudomonadati</taxon>
        <taxon>Bacteroidota</taxon>
        <taxon>Cytophagia</taxon>
        <taxon>Cytophagales</taxon>
        <taxon>Splendidivirgaceae</taxon>
        <taxon>Agaribacillus</taxon>
    </lineage>
</organism>
<dbReference type="SUPFAM" id="SSF46689">
    <property type="entry name" value="Homeodomain-like"/>
    <property type="match status" value="1"/>
</dbReference>
<dbReference type="PROSITE" id="PS01124">
    <property type="entry name" value="HTH_ARAC_FAMILY_2"/>
    <property type="match status" value="1"/>
</dbReference>
<dbReference type="Pfam" id="PF12833">
    <property type="entry name" value="HTH_18"/>
    <property type="match status" value="1"/>
</dbReference>
<dbReference type="EMBL" id="JAUJEB010000004">
    <property type="protein sequence ID" value="MDN5214011.1"/>
    <property type="molecule type" value="Genomic_DNA"/>
</dbReference>
<dbReference type="Pfam" id="PF02311">
    <property type="entry name" value="AraC_binding"/>
    <property type="match status" value="1"/>
</dbReference>
<keyword evidence="6" id="KW-1185">Reference proteome</keyword>
<dbReference type="PANTHER" id="PTHR43280">
    <property type="entry name" value="ARAC-FAMILY TRANSCRIPTIONAL REGULATOR"/>
    <property type="match status" value="1"/>
</dbReference>
<dbReference type="Gene3D" id="1.10.10.60">
    <property type="entry name" value="Homeodomain-like"/>
    <property type="match status" value="1"/>
</dbReference>
<keyword evidence="2" id="KW-0238">DNA-binding</keyword>